<organism evidence="4 5">
    <name type="scientific">Culex pipiens pipiens</name>
    <name type="common">Northern house mosquito</name>
    <dbReference type="NCBI Taxonomy" id="38569"/>
    <lineage>
        <taxon>Eukaryota</taxon>
        <taxon>Metazoa</taxon>
        <taxon>Ecdysozoa</taxon>
        <taxon>Arthropoda</taxon>
        <taxon>Hexapoda</taxon>
        <taxon>Insecta</taxon>
        <taxon>Pterygota</taxon>
        <taxon>Neoptera</taxon>
        <taxon>Endopterygota</taxon>
        <taxon>Diptera</taxon>
        <taxon>Nematocera</taxon>
        <taxon>Culicoidea</taxon>
        <taxon>Culicidae</taxon>
        <taxon>Culicinae</taxon>
        <taxon>Culicini</taxon>
        <taxon>Culex</taxon>
        <taxon>Culex</taxon>
    </lineage>
</organism>
<feature type="region of interest" description="Disordered" evidence="1">
    <location>
        <begin position="247"/>
        <end position="275"/>
    </location>
</feature>
<feature type="transmembrane region" description="Helical" evidence="2">
    <location>
        <begin position="20"/>
        <end position="37"/>
    </location>
</feature>
<proteinExistence type="predicted"/>
<sequence length="365" mass="41641">MAKGYTITRARLKTCATVKITVFTNLYVIVYISLYIYQSEAFDPGEVLNLYESPAGFGLAGLRCVGWGFFIYSCAATIRKFTEKGPFYYPFTLLGSVWIMSGPILTVVGVNVLDPWVRESVMHAALGAVAFCGHVAFLWITWPSRANKSFPYHVRTNHVGVSTVDDEVNYPRHTYEPAPPETGIIIPLSSNATTLNGIYDQYLRERDVYHSSSTPISYASFPANAKVYHNNHHNGLNHTHERIRAPLGPGDPITEDTHQSPPASAPHSLAISNHNNNNYVHQSTMEQNYNRKPQRHLRHQWRKSWFWASIVRDLNQNRLTLSSWGHRQLRQKKDDDFLTRSFYQDSKGLMRETSQSTFLLQNEMI</sequence>
<dbReference type="PANTHER" id="PTHR23252">
    <property type="entry name" value="INTIMAL THICKNESS RECEPTOR-RELATED"/>
    <property type="match status" value="1"/>
</dbReference>
<dbReference type="EMBL" id="JBEHCU010005706">
    <property type="protein sequence ID" value="KAL1398947.1"/>
    <property type="molecule type" value="Genomic_DNA"/>
</dbReference>
<accession>A0ABD1DIZ7</accession>
<evidence type="ECO:0000259" key="3">
    <source>
        <dbReference type="Pfam" id="PF10192"/>
    </source>
</evidence>
<dbReference type="InterPro" id="IPR019336">
    <property type="entry name" value="GPR180/TMEM145_TM"/>
</dbReference>
<protein>
    <recommendedName>
        <fullName evidence="3">GPR180/TMEM145 transmembrane domain-containing protein</fullName>
    </recommendedName>
</protein>
<dbReference type="Proteomes" id="UP001562425">
    <property type="component" value="Unassembled WGS sequence"/>
</dbReference>
<dbReference type="Pfam" id="PF10192">
    <property type="entry name" value="GPR180-TMEM145_TM"/>
    <property type="match status" value="1"/>
</dbReference>
<keyword evidence="2" id="KW-0472">Membrane</keyword>
<keyword evidence="2" id="KW-0812">Transmembrane</keyword>
<reference evidence="4 5" key="1">
    <citation type="submission" date="2024-05" db="EMBL/GenBank/DDBJ databases">
        <title>Culex pipiens pipiens assembly and annotation.</title>
        <authorList>
            <person name="Alout H."/>
            <person name="Durand T."/>
        </authorList>
    </citation>
    <scope>NUCLEOTIDE SEQUENCE [LARGE SCALE GENOMIC DNA]</scope>
    <source>
        <strain evidence="4">HA-2024</strain>
        <tissue evidence="4">Whole body</tissue>
    </source>
</reference>
<gene>
    <name evidence="4" type="ORF">pipiens_008567</name>
</gene>
<name>A0ABD1DIZ7_CULPP</name>
<keyword evidence="2" id="KW-1133">Transmembrane helix</keyword>
<keyword evidence="5" id="KW-1185">Reference proteome</keyword>
<evidence type="ECO:0000256" key="2">
    <source>
        <dbReference type="SAM" id="Phobius"/>
    </source>
</evidence>
<evidence type="ECO:0000313" key="5">
    <source>
        <dbReference type="Proteomes" id="UP001562425"/>
    </source>
</evidence>
<dbReference type="InterPro" id="IPR047831">
    <property type="entry name" value="GPR180/TMEM145"/>
</dbReference>
<comment type="caution">
    <text evidence="4">The sequence shown here is derived from an EMBL/GenBank/DDBJ whole genome shotgun (WGS) entry which is preliminary data.</text>
</comment>
<feature type="domain" description="GPR180/TMEM145 transmembrane" evidence="3">
    <location>
        <begin position="2"/>
        <end position="135"/>
    </location>
</feature>
<dbReference type="AlphaFoldDB" id="A0ABD1DIZ7"/>
<evidence type="ECO:0000256" key="1">
    <source>
        <dbReference type="SAM" id="MobiDB-lite"/>
    </source>
</evidence>
<feature type="transmembrane region" description="Helical" evidence="2">
    <location>
        <begin position="57"/>
        <end position="75"/>
    </location>
</feature>
<feature type="transmembrane region" description="Helical" evidence="2">
    <location>
        <begin position="121"/>
        <end position="142"/>
    </location>
</feature>
<evidence type="ECO:0000313" key="4">
    <source>
        <dbReference type="EMBL" id="KAL1398947.1"/>
    </source>
</evidence>
<feature type="transmembrane region" description="Helical" evidence="2">
    <location>
        <begin position="87"/>
        <end position="109"/>
    </location>
</feature>
<dbReference type="PANTHER" id="PTHR23252:SF24">
    <property type="entry name" value="TRANSMEMBRANE PROTEIN 145"/>
    <property type="match status" value="1"/>
</dbReference>